<evidence type="ECO:0000313" key="4">
    <source>
        <dbReference type="EMBL" id="MEQ6291237.1"/>
    </source>
</evidence>
<comment type="caution">
    <text evidence="4">The sequence shown here is derived from an EMBL/GenBank/DDBJ whole genome shotgun (WGS) entry which is preliminary data.</text>
</comment>
<sequence>MPQQSTTLVLALLFAIGASQAAELRIGVAESDAPPIVVLNAARELAPSLSYDLGMALAAELATGARFQLLSRNRVEPAVEASTVDIVCNANPAWFGNANRLGWTRDFYPQVERVVTSTTLPRQVVAQQDLAGLRIGVIRGYHYPTLQPLWQDGVAARVDHPRLDSTLKALGMGAVDVAITSELELAGWARNNAAAAQRIKVQPWLVSTHQTYCAVAPRSRYSVAQLNRAIAALERKGEVLRILQRYQWKPR</sequence>
<feature type="chain" id="PRO_5046356960" evidence="2">
    <location>
        <begin position="22"/>
        <end position="251"/>
    </location>
</feature>
<dbReference type="PANTHER" id="PTHR35936">
    <property type="entry name" value="MEMBRANE-BOUND LYTIC MUREIN TRANSGLYCOSYLASE F"/>
    <property type="match status" value="1"/>
</dbReference>
<feature type="domain" description="Solute-binding protein family 3/N-terminal" evidence="3">
    <location>
        <begin position="23"/>
        <end position="250"/>
    </location>
</feature>
<feature type="signal peptide" evidence="2">
    <location>
        <begin position="1"/>
        <end position="21"/>
    </location>
</feature>
<keyword evidence="5" id="KW-1185">Reference proteome</keyword>
<evidence type="ECO:0000256" key="1">
    <source>
        <dbReference type="ARBA" id="ARBA00022729"/>
    </source>
</evidence>
<dbReference type="InterPro" id="IPR001638">
    <property type="entry name" value="Solute-binding_3/MltF_N"/>
</dbReference>
<accession>A0ABV1M4U6</accession>
<dbReference type="SMART" id="SM00062">
    <property type="entry name" value="PBPb"/>
    <property type="match status" value="1"/>
</dbReference>
<organism evidence="4 5">
    <name type="scientific">Vogesella oryzagri</name>
    <dbReference type="NCBI Taxonomy" id="3160864"/>
    <lineage>
        <taxon>Bacteria</taxon>
        <taxon>Pseudomonadati</taxon>
        <taxon>Pseudomonadota</taxon>
        <taxon>Betaproteobacteria</taxon>
        <taxon>Neisseriales</taxon>
        <taxon>Chromobacteriaceae</taxon>
        <taxon>Vogesella</taxon>
    </lineage>
</organism>
<evidence type="ECO:0000256" key="2">
    <source>
        <dbReference type="SAM" id="SignalP"/>
    </source>
</evidence>
<proteinExistence type="predicted"/>
<dbReference type="EMBL" id="JBEFLD010000005">
    <property type="protein sequence ID" value="MEQ6291237.1"/>
    <property type="molecule type" value="Genomic_DNA"/>
</dbReference>
<keyword evidence="1 2" id="KW-0732">Signal</keyword>
<dbReference type="Gene3D" id="3.40.190.10">
    <property type="entry name" value="Periplasmic binding protein-like II"/>
    <property type="match status" value="2"/>
</dbReference>
<dbReference type="RefSeq" id="WP_349587794.1">
    <property type="nucleotide sequence ID" value="NZ_JBEFLD010000005.1"/>
</dbReference>
<dbReference type="Proteomes" id="UP001433638">
    <property type="component" value="Unassembled WGS sequence"/>
</dbReference>
<dbReference type="SUPFAM" id="SSF53850">
    <property type="entry name" value="Periplasmic binding protein-like II"/>
    <property type="match status" value="1"/>
</dbReference>
<name>A0ABV1M4U6_9NEIS</name>
<protein>
    <submittedName>
        <fullName evidence="4">ABC transporter substrate-binding protein</fullName>
    </submittedName>
</protein>
<dbReference type="PANTHER" id="PTHR35936:SF6">
    <property type="entry name" value="AMINO ACID ABC TRANSPORTER SUBSTRATE-BINDING PAAT FAMILY PROTEIN"/>
    <property type="match status" value="1"/>
</dbReference>
<evidence type="ECO:0000259" key="3">
    <source>
        <dbReference type="SMART" id="SM00062"/>
    </source>
</evidence>
<gene>
    <name evidence="4" type="ORF">ABNW52_11500</name>
</gene>
<reference evidence="4" key="1">
    <citation type="submission" date="2024-06" db="EMBL/GenBank/DDBJ databases">
        <title>Genome sequence of Vogesella sp. MAHUQ-64.</title>
        <authorList>
            <person name="Huq M.A."/>
        </authorList>
    </citation>
    <scope>NUCLEOTIDE SEQUENCE</scope>
    <source>
        <strain evidence="4">MAHUQ-64</strain>
    </source>
</reference>
<evidence type="ECO:0000313" key="5">
    <source>
        <dbReference type="Proteomes" id="UP001433638"/>
    </source>
</evidence>